<accession>A0ABU4WIZ6</accession>
<evidence type="ECO:0000313" key="1">
    <source>
        <dbReference type="EMBL" id="MDX8416526.1"/>
    </source>
</evidence>
<dbReference type="EMBL" id="JALBUS010000002">
    <property type="protein sequence ID" value="MDX8416526.1"/>
    <property type="molecule type" value="Genomic_DNA"/>
</dbReference>
<protein>
    <submittedName>
        <fullName evidence="1">Uncharacterized protein</fullName>
    </submittedName>
</protein>
<name>A0ABU4WIZ6_9FIRM</name>
<dbReference type="Proteomes" id="UP001285244">
    <property type="component" value="Unassembled WGS sequence"/>
</dbReference>
<proteinExistence type="predicted"/>
<reference evidence="1 2" key="1">
    <citation type="submission" date="2022-03" db="EMBL/GenBank/DDBJ databases">
        <title>Novel taxa within the pig intestine.</title>
        <authorList>
            <person name="Wylensek D."/>
            <person name="Bishof K."/>
            <person name="Afrizal A."/>
            <person name="Clavel T."/>
        </authorList>
    </citation>
    <scope>NUCLEOTIDE SEQUENCE [LARGE SCALE GENOMIC DNA]</scope>
    <source>
        <strain evidence="1 2">Cla-KB-P134</strain>
    </source>
</reference>
<organism evidence="1 2">
    <name type="scientific">Absicoccus intestinalis</name>
    <dbReference type="NCBI Taxonomy" id="2926319"/>
    <lineage>
        <taxon>Bacteria</taxon>
        <taxon>Bacillati</taxon>
        <taxon>Bacillota</taxon>
        <taxon>Erysipelotrichia</taxon>
        <taxon>Erysipelotrichales</taxon>
        <taxon>Erysipelotrichaceae</taxon>
        <taxon>Absicoccus</taxon>
    </lineage>
</organism>
<comment type="caution">
    <text evidence="1">The sequence shown here is derived from an EMBL/GenBank/DDBJ whole genome shotgun (WGS) entry which is preliminary data.</text>
</comment>
<dbReference type="RefSeq" id="WP_320324861.1">
    <property type="nucleotide sequence ID" value="NZ_JALBUS010000002.1"/>
</dbReference>
<gene>
    <name evidence="1" type="ORF">MOZ64_01510</name>
</gene>
<keyword evidence="2" id="KW-1185">Reference proteome</keyword>
<sequence length="62" mass="7346">MITLESITKKLGFDPSNEKEARDYLNKHCPMSTDANPSPWKKLDLEEFDWLEEHHMVDWIGK</sequence>
<evidence type="ECO:0000313" key="2">
    <source>
        <dbReference type="Proteomes" id="UP001285244"/>
    </source>
</evidence>